<keyword evidence="1" id="KW-1133">Transmembrane helix</keyword>
<dbReference type="Proteomes" id="UP000267250">
    <property type="component" value="Chromosome"/>
</dbReference>
<name>A0A3S9SXM3_9FIRM</name>
<dbReference type="AlphaFoldDB" id="A0A3S9SXM3"/>
<dbReference type="EMBL" id="CP016379">
    <property type="protein sequence ID" value="AZR72964.1"/>
    <property type="molecule type" value="Genomic_DNA"/>
</dbReference>
<dbReference type="PANTHER" id="PTHR36434">
    <property type="entry name" value="MEMBRANE PROTEASE YUGP-RELATED"/>
    <property type="match status" value="1"/>
</dbReference>
<sequence length="232" mass="25756">MYYPIYDSTWIIVLPAIILVMWAQYKVKSTFYQYLQVPNRRGYTGAQVARDILDRAGLHHVRVERISGELTDHYDPRSEVVRLSPQVYDGCSLASLGVAAHETGHALQHAENYVPLGFRNAIFPIANIGSRWGLPLALFGFIFFRSPDIILLGVLLYAGAVLFQIATLPVEFNASSRAMAILESGGYLSQDELKPTRKVLNAAALTYVAAALAAIAQLIRLLALFGMSRREE</sequence>
<reference evidence="2 3" key="1">
    <citation type="submission" date="2016-07" db="EMBL/GenBank/DDBJ databases">
        <title>Genome and transcriptome analysis of iron-reducing fermentative bacteria Anoxybacter fermentans.</title>
        <authorList>
            <person name="Zeng X."/>
            <person name="Shao Z."/>
        </authorList>
    </citation>
    <scope>NUCLEOTIDE SEQUENCE [LARGE SCALE GENOMIC DNA]</scope>
    <source>
        <strain evidence="2 3">DY22613</strain>
    </source>
</reference>
<protein>
    <submittedName>
        <fullName evidence="2">Peptidase</fullName>
    </submittedName>
</protein>
<feature type="transmembrane region" description="Helical" evidence="1">
    <location>
        <begin position="6"/>
        <end position="25"/>
    </location>
</feature>
<feature type="transmembrane region" description="Helical" evidence="1">
    <location>
        <begin position="204"/>
        <end position="225"/>
    </location>
</feature>
<organism evidence="2 3">
    <name type="scientific">Anoxybacter fermentans</name>
    <dbReference type="NCBI Taxonomy" id="1323375"/>
    <lineage>
        <taxon>Bacteria</taxon>
        <taxon>Bacillati</taxon>
        <taxon>Bacillota</taxon>
        <taxon>Clostridia</taxon>
        <taxon>Halanaerobiales</taxon>
        <taxon>Anoxybacter</taxon>
    </lineage>
</organism>
<proteinExistence type="predicted"/>
<evidence type="ECO:0000256" key="1">
    <source>
        <dbReference type="SAM" id="Phobius"/>
    </source>
</evidence>
<feature type="transmembrane region" description="Helical" evidence="1">
    <location>
        <begin position="149"/>
        <end position="170"/>
    </location>
</feature>
<dbReference type="RefSeq" id="WP_127016298.1">
    <property type="nucleotide sequence ID" value="NZ_CP016379.1"/>
</dbReference>
<keyword evidence="1" id="KW-0472">Membrane</keyword>
<evidence type="ECO:0000313" key="3">
    <source>
        <dbReference type="Proteomes" id="UP000267250"/>
    </source>
</evidence>
<accession>A0A3S9SXM3</accession>
<evidence type="ECO:0000313" key="2">
    <source>
        <dbReference type="EMBL" id="AZR72964.1"/>
    </source>
</evidence>
<keyword evidence="3" id="KW-1185">Reference proteome</keyword>
<gene>
    <name evidence="2" type="ORF">BBF96_05880</name>
</gene>
<dbReference type="Pfam" id="PF04298">
    <property type="entry name" value="Zn_peptidase_2"/>
    <property type="match status" value="1"/>
</dbReference>
<keyword evidence="1" id="KW-0812">Transmembrane</keyword>
<dbReference type="InterPro" id="IPR007395">
    <property type="entry name" value="Zn_peptidase_2"/>
</dbReference>
<dbReference type="OrthoDB" id="9784298at2"/>
<dbReference type="PANTHER" id="PTHR36434:SF1">
    <property type="entry name" value="MEMBRANE PROTEASE YUGP-RELATED"/>
    <property type="match status" value="1"/>
</dbReference>
<dbReference type="KEGG" id="aft:BBF96_05880"/>